<evidence type="ECO:0000256" key="1">
    <source>
        <dbReference type="SAM" id="MobiDB-lite"/>
    </source>
</evidence>
<dbReference type="Pfam" id="PF06812">
    <property type="entry name" value="ImpA_N"/>
    <property type="match status" value="1"/>
</dbReference>
<dbReference type="NCBIfam" id="TIGR03362">
    <property type="entry name" value="VI_chp_7"/>
    <property type="match status" value="1"/>
</dbReference>
<evidence type="ECO:0000313" key="3">
    <source>
        <dbReference type="EMBL" id="MBJ6724530.1"/>
    </source>
</evidence>
<gene>
    <name evidence="3" type="primary">tssA</name>
    <name evidence="3" type="ORF">JFN93_07420</name>
</gene>
<dbReference type="RefSeq" id="WP_199383373.1">
    <property type="nucleotide sequence ID" value="NZ_JAEMHM010000005.1"/>
</dbReference>
<feature type="region of interest" description="Disordered" evidence="1">
    <location>
        <begin position="167"/>
        <end position="202"/>
    </location>
</feature>
<reference evidence="3" key="1">
    <citation type="submission" date="2020-12" db="EMBL/GenBank/DDBJ databases">
        <title>Geomonas sp. Red875, isolated from river sediment.</title>
        <authorList>
            <person name="Xu Z."/>
            <person name="Zhang Z."/>
            <person name="Masuda Y."/>
            <person name="Itoh H."/>
            <person name="Senoo K."/>
        </authorList>
    </citation>
    <scope>NUCLEOTIDE SEQUENCE</scope>
    <source>
        <strain evidence="3">Red875</strain>
    </source>
</reference>
<dbReference type="Proteomes" id="UP000636888">
    <property type="component" value="Unassembled WGS sequence"/>
</dbReference>
<evidence type="ECO:0000259" key="2">
    <source>
        <dbReference type="Pfam" id="PF06812"/>
    </source>
</evidence>
<dbReference type="Pfam" id="PF16989">
    <property type="entry name" value="T6SS_VasJ"/>
    <property type="match status" value="1"/>
</dbReference>
<dbReference type="InterPro" id="IPR010657">
    <property type="entry name" value="ImpA_N"/>
</dbReference>
<protein>
    <submittedName>
        <fullName evidence="3">Type VI secretion system protein TssA</fullName>
    </submittedName>
</protein>
<name>A0A8J7JJ48_9BACT</name>
<dbReference type="EMBL" id="JAEMHM010000005">
    <property type="protein sequence ID" value="MBJ6724530.1"/>
    <property type="molecule type" value="Genomic_DNA"/>
</dbReference>
<comment type="caution">
    <text evidence="3">The sequence shown here is derived from an EMBL/GenBank/DDBJ whole genome shotgun (WGS) entry which is preliminary data.</text>
</comment>
<feature type="domain" description="ImpA N-terminal" evidence="2">
    <location>
        <begin position="11"/>
        <end position="119"/>
    </location>
</feature>
<dbReference type="PANTHER" id="PTHR37024">
    <property type="entry name" value="TYPE VI SECRETION SYSTEM DUF2094 AND IMPA-RELATED DOMAIN PROTEIN"/>
    <property type="match status" value="1"/>
</dbReference>
<evidence type="ECO:0000313" key="4">
    <source>
        <dbReference type="Proteomes" id="UP000636888"/>
    </source>
</evidence>
<sequence length="501" mass="54791">MDFSALGREGISAGRPSGDDVRYHPLFDQLQAEVDKSSLPSLAGSVEWEKVASYAAEILSCHSKDLLVASYLAVGLMQSRGVEGLAVALNVYADLLQYHGAALFPQRMRGRVRAVEWWLEKCDVHLPELNAAVTAAQLAELEEGLSRLERLMVEHVPEATPLRPLREFLERAAVPDQSDQSDRSDRSDRDAEAEPLVLNPPATDPIADVLPRLREAAAALRRGNPAAPLAYRLSRQAAWLSVTTLPPAEGAKTRLAPPPSAASSRLADLGKSADLACYLDAIESLLDQHIFWLDLNRLAAEALAGLGASDAATVVAQESSFLLQRLPGVEALAFFDGTPFADPATRQWLGNDVAPAPSPVAPVALLGAEVDSITQQTQQSVSLIAEGKLIEAIEGLQRQLECCSSQRDRLQWRVALSQVLVETGRTRLALPHLEQAVRDIQRYRLETYEPELALSVLKLAWRGFSMLEDPPFPEQAREVLHRIARLDATEMIRLAKEGERS</sequence>
<proteinExistence type="predicted"/>
<feature type="compositionally biased region" description="Basic and acidic residues" evidence="1">
    <location>
        <begin position="180"/>
        <end position="192"/>
    </location>
</feature>
<dbReference type="InterPro" id="IPR017739">
    <property type="entry name" value="T6SS-assoc_VCA0119"/>
</dbReference>
<dbReference type="PANTHER" id="PTHR37024:SF3">
    <property type="entry name" value="TYPE VI SECRETION SYSTEM PROTEIN TSSA"/>
    <property type="match status" value="1"/>
</dbReference>
<accession>A0A8J7JJ48</accession>
<keyword evidence="4" id="KW-1185">Reference proteome</keyword>
<dbReference type="AlphaFoldDB" id="A0A8J7JJ48"/>
<organism evidence="3 4">
    <name type="scientific">Geomesophilobacter sediminis</name>
    <dbReference type="NCBI Taxonomy" id="2798584"/>
    <lineage>
        <taxon>Bacteria</taxon>
        <taxon>Pseudomonadati</taxon>
        <taxon>Thermodesulfobacteriota</taxon>
        <taxon>Desulfuromonadia</taxon>
        <taxon>Geobacterales</taxon>
        <taxon>Geobacteraceae</taxon>
        <taxon>Geomesophilobacter</taxon>
    </lineage>
</organism>